<proteinExistence type="predicted"/>
<sequence length="249" mass="27221">MDKEIPVLDAFFSEYLGCDISNIVPGHTCITTSPTQEQNAFALWMLITQSRCIVSARGRLFKTVSRLAHTLGIERTRDPIAVKKFVIAAAKSLGIKKGVSSTSGPVLYCTPETLRIARLHPCRSVNRFNIAAVKATGLCSPWLDKSISEGTCFAAWDEDKPVSLAGTCMVPHMADEVAEMSVPGTLAPYRGKGFGRTAVSHATEAVLKQNKVPVYITSDRNVASIATARSVGYRQYGWQYRVQLPARKQ</sequence>
<dbReference type="InterPro" id="IPR016181">
    <property type="entry name" value="Acyl_CoA_acyltransferase"/>
</dbReference>
<organism evidence="2 3">
    <name type="scientific">candidate division WOR-3 bacterium JGI_Cruoil_03_51_56</name>
    <dbReference type="NCBI Taxonomy" id="1973747"/>
    <lineage>
        <taxon>Bacteria</taxon>
        <taxon>Bacteria division WOR-3</taxon>
    </lineage>
</organism>
<accession>A0A235BXS7</accession>
<evidence type="ECO:0000313" key="3">
    <source>
        <dbReference type="Proteomes" id="UP000215559"/>
    </source>
</evidence>
<dbReference type="InterPro" id="IPR000182">
    <property type="entry name" value="GNAT_dom"/>
</dbReference>
<dbReference type="Proteomes" id="UP000215559">
    <property type="component" value="Unassembled WGS sequence"/>
</dbReference>
<reference evidence="2 3" key="1">
    <citation type="submission" date="2017-07" db="EMBL/GenBank/DDBJ databases">
        <title>Recovery of genomes from metagenomes via a dereplication, aggregation, and scoring strategy.</title>
        <authorList>
            <person name="Sieber C.M."/>
            <person name="Probst A.J."/>
            <person name="Sharrar A."/>
            <person name="Thomas B.C."/>
            <person name="Hess M."/>
            <person name="Tringe S.G."/>
            <person name="Banfield J.F."/>
        </authorList>
    </citation>
    <scope>NUCLEOTIDE SEQUENCE [LARGE SCALE GENOMIC DNA]</scope>
    <source>
        <strain evidence="2">JGI_Cruoil_03_51_56</strain>
    </source>
</reference>
<dbReference type="AlphaFoldDB" id="A0A235BXS7"/>
<dbReference type="GO" id="GO:0016747">
    <property type="term" value="F:acyltransferase activity, transferring groups other than amino-acyl groups"/>
    <property type="evidence" value="ECO:0007669"/>
    <property type="project" value="InterPro"/>
</dbReference>
<dbReference type="PROSITE" id="PS51186">
    <property type="entry name" value="GNAT"/>
    <property type="match status" value="1"/>
</dbReference>
<evidence type="ECO:0000259" key="1">
    <source>
        <dbReference type="PROSITE" id="PS51186"/>
    </source>
</evidence>
<protein>
    <recommendedName>
        <fullName evidence="1">N-acetyltransferase domain-containing protein</fullName>
    </recommendedName>
</protein>
<dbReference type="CDD" id="cd04301">
    <property type="entry name" value="NAT_SF"/>
    <property type="match status" value="1"/>
</dbReference>
<dbReference type="EMBL" id="NOZP01000018">
    <property type="protein sequence ID" value="OYD17148.1"/>
    <property type="molecule type" value="Genomic_DNA"/>
</dbReference>
<dbReference type="Gene3D" id="3.40.630.30">
    <property type="match status" value="1"/>
</dbReference>
<feature type="domain" description="N-acetyltransferase" evidence="1">
    <location>
        <begin position="112"/>
        <end position="249"/>
    </location>
</feature>
<dbReference type="Pfam" id="PF00583">
    <property type="entry name" value="Acetyltransf_1"/>
    <property type="match status" value="1"/>
</dbReference>
<name>A0A235BXS7_UNCW3</name>
<evidence type="ECO:0000313" key="2">
    <source>
        <dbReference type="EMBL" id="OYD17148.1"/>
    </source>
</evidence>
<dbReference type="SUPFAM" id="SSF55729">
    <property type="entry name" value="Acyl-CoA N-acyltransferases (Nat)"/>
    <property type="match status" value="1"/>
</dbReference>
<gene>
    <name evidence="2" type="ORF">CH330_00755</name>
</gene>
<comment type="caution">
    <text evidence="2">The sequence shown here is derived from an EMBL/GenBank/DDBJ whole genome shotgun (WGS) entry which is preliminary data.</text>
</comment>